<dbReference type="eggNOG" id="COG0702">
    <property type="taxonomic scope" value="Bacteria"/>
</dbReference>
<sequence length="218" mass="24172">MKKVAIIGANGQIAHLVEERLLAETDVELTLLLRNSNRLANLADNPRVRIIDGDAKNLEDLKKAIQGQDLVYVSFVDHGAGATLTKNVIRLMDEAGVKRLISSNILGIYDEVPGEFGRYNREVCFGGKVTEDNPAVVSDREIENSDLDYTVMRIAWLNDHPDTNYTVTYKGEEYIGVSVSRKSVADVVVRIVKDFDLFNKESIGFADPATQGATRPVY</sequence>
<accession>I7LAK5</accession>
<dbReference type="PANTHER" id="PTHR43355:SF2">
    <property type="entry name" value="FLAVIN REDUCTASE (NADPH)"/>
    <property type="match status" value="1"/>
</dbReference>
<dbReference type="AlphaFoldDB" id="I7LAK5"/>
<keyword evidence="3" id="KW-1185">Reference proteome</keyword>
<dbReference type="Gene3D" id="3.40.50.720">
    <property type="entry name" value="NAD(P)-binding Rossmann-like Domain"/>
    <property type="match status" value="1"/>
</dbReference>
<dbReference type="InterPro" id="IPR016040">
    <property type="entry name" value="NAD(P)-bd_dom"/>
</dbReference>
<dbReference type="STRING" id="1423790.BN53_01490"/>
<reference evidence="2 3" key="1">
    <citation type="submission" date="2012-06" db="EMBL/GenBank/DDBJ databases">
        <title>Draft Genome Sequence of Lactobacillus pasteurii CRBIP 24.76T.</title>
        <authorList>
            <person name="Cousin S."/>
            <person name="Bouchier C."/>
            <person name="Loux V."/>
            <person name="Ma L."/>
            <person name="Creno S."/>
            <person name="Bizet C."/>
            <person name="Clermont D."/>
        </authorList>
    </citation>
    <scope>NUCLEOTIDE SEQUENCE [LARGE SCALE GENOMIC DNA]</scope>
    <source>
        <strain evidence="3">CRBIP 24.76T</strain>
    </source>
</reference>
<dbReference type="GO" id="GO:0042602">
    <property type="term" value="F:riboflavin reductase (NADPH) activity"/>
    <property type="evidence" value="ECO:0007669"/>
    <property type="project" value="TreeGrafter"/>
</dbReference>
<proteinExistence type="predicted"/>
<evidence type="ECO:0000313" key="3">
    <source>
        <dbReference type="Proteomes" id="UP000009311"/>
    </source>
</evidence>
<gene>
    <name evidence="2" type="ORF">BN53_01490</name>
</gene>
<dbReference type="InterPro" id="IPR036291">
    <property type="entry name" value="NAD(P)-bd_dom_sf"/>
</dbReference>
<evidence type="ECO:0000259" key="1">
    <source>
        <dbReference type="Pfam" id="PF13460"/>
    </source>
</evidence>
<dbReference type="GO" id="GO:0004074">
    <property type="term" value="F:biliverdin reductase [NAD(P)H] activity"/>
    <property type="evidence" value="ECO:0007669"/>
    <property type="project" value="TreeGrafter"/>
</dbReference>
<organism evidence="2 3">
    <name type="scientific">Lactobacillus pasteurii DSM 23907 = CRBIP 24.76</name>
    <dbReference type="NCBI Taxonomy" id="1423790"/>
    <lineage>
        <taxon>Bacteria</taxon>
        <taxon>Bacillati</taxon>
        <taxon>Bacillota</taxon>
        <taxon>Bacilli</taxon>
        <taxon>Lactobacillales</taxon>
        <taxon>Lactobacillaceae</taxon>
        <taxon>Lactobacillus</taxon>
    </lineage>
</organism>
<protein>
    <recommendedName>
        <fullName evidence="1">NAD(P)-binding domain-containing protein</fullName>
    </recommendedName>
</protein>
<feature type="domain" description="NAD(P)-binding" evidence="1">
    <location>
        <begin position="8"/>
        <end position="194"/>
    </location>
</feature>
<evidence type="ECO:0000313" key="2">
    <source>
        <dbReference type="EMBL" id="CCI84781.1"/>
    </source>
</evidence>
<dbReference type="EMBL" id="CAKD01000012">
    <property type="protein sequence ID" value="CCI84781.1"/>
    <property type="molecule type" value="Genomic_DNA"/>
</dbReference>
<comment type="caution">
    <text evidence="2">The sequence shown here is derived from an EMBL/GenBank/DDBJ whole genome shotgun (WGS) entry which is preliminary data.</text>
</comment>
<dbReference type="OrthoDB" id="9803892at2"/>
<dbReference type="PANTHER" id="PTHR43355">
    <property type="entry name" value="FLAVIN REDUCTASE (NADPH)"/>
    <property type="match status" value="1"/>
</dbReference>
<dbReference type="Pfam" id="PF13460">
    <property type="entry name" value="NAD_binding_10"/>
    <property type="match status" value="1"/>
</dbReference>
<dbReference type="RefSeq" id="WP_009559337.1">
    <property type="nucleotide sequence ID" value="NZ_AYZN01000009.1"/>
</dbReference>
<dbReference type="InterPro" id="IPR051606">
    <property type="entry name" value="Polyketide_Oxido-like"/>
</dbReference>
<name>I7LAK5_9LACO</name>
<dbReference type="Proteomes" id="UP000009311">
    <property type="component" value="Unassembled WGS sequence"/>
</dbReference>
<dbReference type="PATRIC" id="fig|1423790.3.peg.1824"/>
<dbReference type="SUPFAM" id="SSF51735">
    <property type="entry name" value="NAD(P)-binding Rossmann-fold domains"/>
    <property type="match status" value="1"/>
</dbReference>